<evidence type="ECO:0000313" key="3">
    <source>
        <dbReference type="EMBL" id="ATL89320.1"/>
    </source>
</evidence>
<dbReference type="Pfam" id="PF01880">
    <property type="entry name" value="Desulfoferrodox"/>
    <property type="match status" value="1"/>
</dbReference>
<dbReference type="Gene3D" id="2.60.40.730">
    <property type="entry name" value="SOR catalytic domain"/>
    <property type="match status" value="1"/>
</dbReference>
<dbReference type="PANTHER" id="PTHR39173:SF1">
    <property type="entry name" value="ACETYLTRANSFERASE"/>
    <property type="match status" value="1"/>
</dbReference>
<dbReference type="CDD" id="cd00093">
    <property type="entry name" value="HTH_XRE"/>
    <property type="match status" value="1"/>
</dbReference>
<dbReference type="SUPFAM" id="SSF47413">
    <property type="entry name" value="lambda repressor-like DNA-binding domains"/>
    <property type="match status" value="1"/>
</dbReference>
<dbReference type="SUPFAM" id="SSF49367">
    <property type="entry name" value="Superoxide reductase-like"/>
    <property type="match status" value="1"/>
</dbReference>
<dbReference type="GO" id="GO:0003677">
    <property type="term" value="F:DNA binding"/>
    <property type="evidence" value="ECO:0007669"/>
    <property type="project" value="InterPro"/>
</dbReference>
<dbReference type="InterPro" id="IPR016181">
    <property type="entry name" value="Acyl_CoA_acyltransferase"/>
</dbReference>
<dbReference type="PROSITE" id="PS50943">
    <property type="entry name" value="HTH_CROC1"/>
    <property type="match status" value="1"/>
</dbReference>
<dbReference type="PANTHER" id="PTHR39173">
    <property type="entry name" value="ACETYLTRANSFERASE"/>
    <property type="match status" value="1"/>
</dbReference>
<dbReference type="Gene3D" id="1.10.260.40">
    <property type="entry name" value="lambda repressor-like DNA-binding domains"/>
    <property type="match status" value="1"/>
</dbReference>
<dbReference type="SMART" id="SM00530">
    <property type="entry name" value="HTH_XRE"/>
    <property type="match status" value="1"/>
</dbReference>
<dbReference type="Proteomes" id="UP000223709">
    <property type="component" value="Chromosome"/>
</dbReference>
<dbReference type="InterPro" id="IPR010982">
    <property type="entry name" value="Lambda_DNA-bd_dom_sf"/>
</dbReference>
<accession>A0A291T8C1</accession>
<dbReference type="PROSITE" id="PS51186">
    <property type="entry name" value="GNAT"/>
    <property type="match status" value="1"/>
</dbReference>
<dbReference type="Pfam" id="PF13302">
    <property type="entry name" value="Acetyltransf_3"/>
    <property type="match status" value="1"/>
</dbReference>
<feature type="domain" description="N-acetyltransferase" evidence="2">
    <location>
        <begin position="210"/>
        <end position="381"/>
    </location>
</feature>
<dbReference type="GO" id="GO:0016491">
    <property type="term" value="F:oxidoreductase activity"/>
    <property type="evidence" value="ECO:0007669"/>
    <property type="project" value="InterPro"/>
</dbReference>
<evidence type="ECO:0000259" key="1">
    <source>
        <dbReference type="PROSITE" id="PS50943"/>
    </source>
</evidence>
<dbReference type="InterPro" id="IPR001387">
    <property type="entry name" value="Cro/C1-type_HTH"/>
</dbReference>
<dbReference type="GO" id="GO:0005506">
    <property type="term" value="F:iron ion binding"/>
    <property type="evidence" value="ECO:0007669"/>
    <property type="project" value="InterPro"/>
</dbReference>
<dbReference type="EMBL" id="CP023819">
    <property type="protein sequence ID" value="ATL89320.1"/>
    <property type="molecule type" value="Genomic_DNA"/>
</dbReference>
<dbReference type="CDD" id="cd04301">
    <property type="entry name" value="NAT_SF"/>
    <property type="match status" value="1"/>
</dbReference>
<protein>
    <submittedName>
        <fullName evidence="3">GNAT family N-acetyltransferase</fullName>
    </submittedName>
</protein>
<sequence>MNTYVTGSTIRQLREAKGLTQAELAGTLSVSAKTISKWETAKGLPDISLLEPLAAALGVSVLELMQGEPIINRNRAANLLRSKLYVCPLCGNVLHATGQAVVSCCGITLPALDIAEAEDADEHHQLTVERVEDELFVTLHHPMEKNHYISFLAYLTGDKLQLVKLYPEGDASARFSLRGAGVLYFYCNCHGLMKAPDFRTATRRTSPQKIHLREPDEGDREQVMAYREEFLAINSRMDGTSALDKYADFDAWLAQLRKLKDPATTPAGLVPATEYLALDEHEHLVGMTNLRHRLNDYLLTYGGHIGYSVRPSERQNGYATQMLRLTLEKAKERGIEKVRICCDHYNVASAKTIRANGGVLEDEQFDSSDGTLTQRYWIQNK</sequence>
<dbReference type="RefSeq" id="WP_098922741.1">
    <property type="nucleotide sequence ID" value="NZ_CP023819.1"/>
</dbReference>
<evidence type="ECO:0000313" key="4">
    <source>
        <dbReference type="Proteomes" id="UP000223709"/>
    </source>
</evidence>
<dbReference type="AlphaFoldDB" id="A0A291T8C1"/>
<dbReference type="SUPFAM" id="SSF55729">
    <property type="entry name" value="Acyl-CoA N-acyltransferases (Nat)"/>
    <property type="match status" value="1"/>
</dbReference>
<name>A0A291T8C1_9FIRM</name>
<dbReference type="InterPro" id="IPR000182">
    <property type="entry name" value="GNAT_dom"/>
</dbReference>
<reference evidence="3 4" key="1">
    <citation type="submission" date="2017-10" db="EMBL/GenBank/DDBJ databases">
        <title>Complete Genome Sequence of Faecalibacterium prausnitzii isolated from the gut of healthy adult Indian.</title>
        <authorList>
            <person name="Bag S."/>
            <person name="Ghosh T.S."/>
            <person name="Das B."/>
        </authorList>
    </citation>
    <scope>NUCLEOTIDE SEQUENCE [LARGE SCALE GENOMIC DNA]</scope>
    <source>
        <strain evidence="3 4">Indica</strain>
    </source>
</reference>
<proteinExistence type="predicted"/>
<dbReference type="InterPro" id="IPR002742">
    <property type="entry name" value="Desulfoferrodoxin_Fe-bd_dom"/>
</dbReference>
<dbReference type="InterPro" id="IPR036073">
    <property type="entry name" value="Desulfoferrodoxin_Fe-bd_dom_sf"/>
</dbReference>
<dbReference type="Gene3D" id="3.40.630.30">
    <property type="match status" value="1"/>
</dbReference>
<dbReference type="Pfam" id="PF01381">
    <property type="entry name" value="HTH_3"/>
    <property type="match status" value="1"/>
</dbReference>
<organism evidence="3 4">
    <name type="scientific">Faecalibacterium prausnitzii</name>
    <dbReference type="NCBI Taxonomy" id="853"/>
    <lineage>
        <taxon>Bacteria</taxon>
        <taxon>Bacillati</taxon>
        <taxon>Bacillota</taxon>
        <taxon>Clostridia</taxon>
        <taxon>Eubacteriales</taxon>
        <taxon>Oscillospiraceae</taxon>
        <taxon>Faecalibacterium</taxon>
    </lineage>
</organism>
<feature type="domain" description="HTH cro/C1-type" evidence="1">
    <location>
        <begin position="10"/>
        <end position="64"/>
    </location>
</feature>
<gene>
    <name evidence="3" type="ORF">CRH10_02850</name>
</gene>
<evidence type="ECO:0000259" key="2">
    <source>
        <dbReference type="PROSITE" id="PS51186"/>
    </source>
</evidence>
<dbReference type="GO" id="GO:0016747">
    <property type="term" value="F:acyltransferase activity, transferring groups other than amino-acyl groups"/>
    <property type="evidence" value="ECO:0007669"/>
    <property type="project" value="InterPro"/>
</dbReference>
<keyword evidence="3" id="KW-0808">Transferase</keyword>